<feature type="compositionally biased region" description="Basic and acidic residues" evidence="1">
    <location>
        <begin position="810"/>
        <end position="827"/>
    </location>
</feature>
<feature type="compositionally biased region" description="Polar residues" evidence="1">
    <location>
        <begin position="134"/>
        <end position="146"/>
    </location>
</feature>
<dbReference type="GeneID" id="91097493"/>
<feature type="compositionally biased region" description="Pro residues" evidence="1">
    <location>
        <begin position="1"/>
        <end position="13"/>
    </location>
</feature>
<dbReference type="RefSeq" id="XP_066078637.1">
    <property type="nucleotide sequence ID" value="XM_066222540.1"/>
</dbReference>
<feature type="compositionally biased region" description="Basic residues" evidence="1">
    <location>
        <begin position="719"/>
        <end position="732"/>
    </location>
</feature>
<feature type="compositionally biased region" description="Low complexity" evidence="1">
    <location>
        <begin position="418"/>
        <end position="454"/>
    </location>
</feature>
<protein>
    <submittedName>
        <fullName evidence="2">Uncharacterized protein</fullName>
    </submittedName>
</protein>
<dbReference type="Proteomes" id="UP001355207">
    <property type="component" value="Chromosome 9"/>
</dbReference>
<dbReference type="EMBL" id="CP144106">
    <property type="protein sequence ID" value="WWC91875.1"/>
    <property type="molecule type" value="Genomic_DNA"/>
</dbReference>
<feature type="compositionally biased region" description="Basic and acidic residues" evidence="1">
    <location>
        <begin position="844"/>
        <end position="858"/>
    </location>
</feature>
<proteinExistence type="predicted"/>
<evidence type="ECO:0000313" key="3">
    <source>
        <dbReference type="Proteomes" id="UP001355207"/>
    </source>
</evidence>
<accession>A0AAX4K509</accession>
<feature type="compositionally biased region" description="Basic and acidic residues" evidence="1">
    <location>
        <begin position="877"/>
        <end position="897"/>
    </location>
</feature>
<feature type="compositionally biased region" description="Basic and acidic residues" evidence="1">
    <location>
        <begin position="905"/>
        <end position="928"/>
    </location>
</feature>
<dbReference type="AlphaFoldDB" id="A0AAX4K509"/>
<evidence type="ECO:0000313" key="2">
    <source>
        <dbReference type="EMBL" id="WWC91875.1"/>
    </source>
</evidence>
<name>A0AAX4K509_9TREE</name>
<reference evidence="2 3" key="1">
    <citation type="submission" date="2024-01" db="EMBL/GenBank/DDBJ databases">
        <title>Comparative genomics of Cryptococcus and Kwoniella reveals pathogenesis evolution and contrasting modes of karyotype evolution via chromosome fusion or intercentromeric recombination.</title>
        <authorList>
            <person name="Coelho M.A."/>
            <person name="David-Palma M."/>
            <person name="Shea T."/>
            <person name="Bowers K."/>
            <person name="McGinley-Smith S."/>
            <person name="Mohammad A.W."/>
            <person name="Gnirke A."/>
            <person name="Yurkov A.M."/>
            <person name="Nowrousian M."/>
            <person name="Sun S."/>
            <person name="Cuomo C.A."/>
            <person name="Heitman J."/>
        </authorList>
    </citation>
    <scope>NUCLEOTIDE SEQUENCE [LARGE SCALE GENOMIC DNA]</scope>
    <source>
        <strain evidence="2 3">CBS 6074</strain>
    </source>
</reference>
<sequence length="990" mass="106142">MLFTSPIPPPNPPIHDTQTTPISKIDITGIEADDEDEDTSDDDQGVFLGHHRPDELEIIAKLSVPSPSCSSATPSPVIRRVKKRDSREFMRRKTILLSSAIKPISSPNPSPRPVLAERQLYPEEESDASSSSSPTKNAKCSCTTPLKSHDASDLTFDFAGFHLSSPRPPTTPTADVEETGSDKENVPILASRKRTVVAESADLVVIGQVGSSEGSEDELPQLDMGGLRLSDFSDPETGFENNGSVELKQSDEEDNAQETPSSPTAVLLEDGDVFSDPHSPLPVVRAGPVVIPVLSSHHFTSIRAETGSPCRALQPPPMIPIEEPQESSLELPRADSPLDFVINRPIMPNTTPNRSTPLPPPELVQRGAKLLKASASSKPINISTLPTKSASRALTIRGQLDTALSTTKMSALGPPQRSVSSSSSGSTSSTGSKLSSSTSSSASRSAFATASTSSHTRPVIQTTRPIMTSKPAAPMPKKHTVVPLASSTTKALPRPALAAKRTLPALSKSTNTVAIVKPAIASSIPLKRPAPITSDVKPLAVVSATNSIPTSTRIQPVVPTRPTLGLPSRNLHLHPPQPASLQAVPVFSVGTVGEVNGMNKSSFRSPAKAGILKKTLVEKATPRKLGTPLRMGTPRQPATFPIPCLTFSANQPLHDVSAVPVPLSNGPPATATSQATDNASASSSISSSSPEPPRGSSADHEEVSVQLAKPPSSPVKSPSPKKVKRPVGRPRKMPQPQSTITVHPVANAKSGSKSTASTPAVGPPLMSEKELKMTTHRNTTRNQVYHCAIDRQIIRQSGPRPPSPTSKIRTTAERNEEEKKKAREDRAKKRKGGKGQHQDEEEPERPIVEKLVQDKFPGDETDFETPRISRPLKKNRKDNNVDKESKSDDKDRDRAVTFDKGLTIIRDDGSIRPPSREDKDGSSSDDATKKKKGCLKIKVDLDHHGNLHDAHRPIENLKRTRVVVNAVFYDGEEPVAFSYSPSNGTRSKKK</sequence>
<feature type="compositionally biased region" description="Polar residues" evidence="1">
    <location>
        <begin position="749"/>
        <end position="758"/>
    </location>
</feature>
<feature type="compositionally biased region" description="Polar residues" evidence="1">
    <location>
        <begin position="455"/>
        <end position="466"/>
    </location>
</feature>
<feature type="region of interest" description="Disordered" evidence="1">
    <location>
        <begin position="65"/>
        <end position="147"/>
    </location>
</feature>
<feature type="compositionally biased region" description="Low complexity" evidence="1">
    <location>
        <begin position="65"/>
        <end position="76"/>
    </location>
</feature>
<evidence type="ECO:0000256" key="1">
    <source>
        <dbReference type="SAM" id="MobiDB-lite"/>
    </source>
</evidence>
<feature type="region of interest" description="Disordered" evidence="1">
    <location>
        <begin position="208"/>
        <end position="263"/>
    </location>
</feature>
<feature type="compositionally biased region" description="Acidic residues" evidence="1">
    <location>
        <begin position="31"/>
        <end position="44"/>
    </location>
</feature>
<feature type="region of interest" description="Disordered" evidence="1">
    <location>
        <begin position="159"/>
        <end position="187"/>
    </location>
</feature>
<feature type="region of interest" description="Disordered" evidence="1">
    <location>
        <begin position="407"/>
        <end position="479"/>
    </location>
</feature>
<gene>
    <name evidence="2" type="ORF">L201_006824</name>
</gene>
<feature type="compositionally biased region" description="Low complexity" evidence="1">
    <location>
        <begin position="679"/>
        <end position="689"/>
    </location>
</feature>
<organism evidence="2 3">
    <name type="scientific">Kwoniella dendrophila CBS 6074</name>
    <dbReference type="NCBI Taxonomy" id="1295534"/>
    <lineage>
        <taxon>Eukaryota</taxon>
        <taxon>Fungi</taxon>
        <taxon>Dikarya</taxon>
        <taxon>Basidiomycota</taxon>
        <taxon>Agaricomycotina</taxon>
        <taxon>Tremellomycetes</taxon>
        <taxon>Tremellales</taxon>
        <taxon>Cryptococcaceae</taxon>
        <taxon>Kwoniella</taxon>
    </lineage>
</organism>
<keyword evidence="3" id="KW-1185">Reference proteome</keyword>
<feature type="region of interest" description="Disordered" evidence="1">
    <location>
        <begin position="1"/>
        <end position="48"/>
    </location>
</feature>
<feature type="region of interest" description="Disordered" evidence="1">
    <location>
        <begin position="658"/>
        <end position="933"/>
    </location>
</feature>